<evidence type="ECO:0000256" key="8">
    <source>
        <dbReference type="ARBA" id="ARBA00023134"/>
    </source>
</evidence>
<dbReference type="InterPro" id="IPR027417">
    <property type="entry name" value="P-loop_NTPase"/>
</dbReference>
<dbReference type="PANTHER" id="PTHR11702:SF31">
    <property type="entry name" value="MITOCHONDRIAL RIBOSOME-ASSOCIATED GTPASE 2"/>
    <property type="match status" value="1"/>
</dbReference>
<dbReference type="GO" id="GO:0005737">
    <property type="term" value="C:cytoplasm"/>
    <property type="evidence" value="ECO:0007669"/>
    <property type="project" value="UniProtKB-SubCell"/>
</dbReference>
<dbReference type="PANTHER" id="PTHR11702">
    <property type="entry name" value="DEVELOPMENTALLY REGULATED GTP-BINDING PROTEIN-RELATED"/>
    <property type="match status" value="1"/>
</dbReference>
<dbReference type="NCBIfam" id="NF008956">
    <property type="entry name" value="PRK12299.1"/>
    <property type="match status" value="1"/>
</dbReference>
<feature type="domain" description="OCT" evidence="11">
    <location>
        <begin position="344"/>
        <end position="419"/>
    </location>
</feature>
<evidence type="ECO:0000259" key="10">
    <source>
        <dbReference type="PROSITE" id="PS51710"/>
    </source>
</evidence>
<keyword evidence="4 9" id="KW-0479">Metal-binding</keyword>
<dbReference type="Gene3D" id="3.40.50.300">
    <property type="entry name" value="P-loop containing nucleotide triphosphate hydrolases"/>
    <property type="match status" value="1"/>
</dbReference>
<keyword evidence="5 9" id="KW-0547">Nucleotide-binding</keyword>
<dbReference type="InterPro" id="IPR036346">
    <property type="entry name" value="GTP-bd_prot_GTP1/OBG_C_sf"/>
</dbReference>
<dbReference type="AlphaFoldDB" id="A0A2U1E4M6"/>
<comment type="similarity">
    <text evidence="2 9">Belongs to the TRAFAC class OBG-HflX-like GTPase superfamily. OBG GTPase family.</text>
</comment>
<dbReference type="SUPFAM" id="SSF102741">
    <property type="entry name" value="Obg GTP-binding protein C-terminal domain"/>
    <property type="match status" value="1"/>
</dbReference>
<evidence type="ECO:0000256" key="2">
    <source>
        <dbReference type="ARBA" id="ARBA00007699"/>
    </source>
</evidence>
<evidence type="ECO:0000313" key="13">
    <source>
        <dbReference type="EMBL" id="PVY94903.1"/>
    </source>
</evidence>
<dbReference type="PROSITE" id="PS51710">
    <property type="entry name" value="G_OBG"/>
    <property type="match status" value="1"/>
</dbReference>
<comment type="subunit">
    <text evidence="9">Monomer.</text>
</comment>
<dbReference type="NCBIfam" id="NF008954">
    <property type="entry name" value="PRK12296.1"/>
    <property type="match status" value="1"/>
</dbReference>
<feature type="binding site" evidence="9">
    <location>
        <begin position="189"/>
        <end position="193"/>
    </location>
    <ligand>
        <name>GTP</name>
        <dbReference type="ChEBI" id="CHEBI:37565"/>
    </ligand>
</feature>
<dbReference type="Gene3D" id="2.70.210.12">
    <property type="entry name" value="GTP1/OBG domain"/>
    <property type="match status" value="1"/>
</dbReference>
<proteinExistence type="inferred from homology"/>
<dbReference type="NCBIfam" id="TIGR02729">
    <property type="entry name" value="Obg_CgtA"/>
    <property type="match status" value="1"/>
</dbReference>
<protein>
    <recommendedName>
        <fullName evidence="9">GTPase Obg</fullName>
        <ecNumber evidence="9">3.6.5.-</ecNumber>
    </recommendedName>
    <alternativeName>
        <fullName evidence="9">GTP-binding protein Obg</fullName>
    </alternativeName>
</protein>
<keyword evidence="6 9" id="KW-0378">Hydrolase</keyword>
<feature type="binding site" evidence="9">
    <location>
        <position position="171"/>
    </location>
    <ligand>
        <name>Mg(2+)</name>
        <dbReference type="ChEBI" id="CHEBI:18420"/>
    </ligand>
</feature>
<dbReference type="GO" id="GO:0003924">
    <property type="term" value="F:GTPase activity"/>
    <property type="evidence" value="ECO:0007669"/>
    <property type="project" value="UniProtKB-UniRule"/>
</dbReference>
<dbReference type="Pfam" id="PF01018">
    <property type="entry name" value="GTP1_OBG"/>
    <property type="match status" value="1"/>
</dbReference>
<feature type="domain" description="Obg" evidence="12">
    <location>
        <begin position="1"/>
        <end position="157"/>
    </location>
</feature>
<keyword evidence="8 9" id="KW-0342">GTP-binding</keyword>
<feature type="domain" description="OBG-type G" evidence="10">
    <location>
        <begin position="158"/>
        <end position="329"/>
    </location>
</feature>
<dbReference type="InterPro" id="IPR006169">
    <property type="entry name" value="GTP1_OBG_dom"/>
</dbReference>
<dbReference type="Gene3D" id="3.30.300.350">
    <property type="entry name" value="GTP-binding protein OBG, C-terminal domain"/>
    <property type="match status" value="1"/>
</dbReference>
<feature type="binding site" evidence="9">
    <location>
        <begin position="310"/>
        <end position="312"/>
    </location>
    <ligand>
        <name>GTP</name>
        <dbReference type="ChEBI" id="CHEBI:37565"/>
    </ligand>
</feature>
<dbReference type="Pfam" id="PF01926">
    <property type="entry name" value="MMR_HSR1"/>
    <property type="match status" value="1"/>
</dbReference>
<dbReference type="PIRSF" id="PIRSF002401">
    <property type="entry name" value="GTP_bd_Obg/CgtA"/>
    <property type="match status" value="1"/>
</dbReference>
<dbReference type="Proteomes" id="UP000245793">
    <property type="component" value="Unassembled WGS sequence"/>
</dbReference>
<dbReference type="HAMAP" id="MF_01454">
    <property type="entry name" value="GTPase_Obg"/>
    <property type="match status" value="1"/>
</dbReference>
<organism evidence="13 14">
    <name type="scientific">Ezakiella coagulans</name>
    <dbReference type="NCBI Taxonomy" id="46507"/>
    <lineage>
        <taxon>Bacteria</taxon>
        <taxon>Bacillati</taxon>
        <taxon>Bacillota</taxon>
        <taxon>Tissierellia</taxon>
        <taxon>Ezakiella</taxon>
    </lineage>
</organism>
<evidence type="ECO:0000256" key="7">
    <source>
        <dbReference type="ARBA" id="ARBA00022842"/>
    </source>
</evidence>
<dbReference type="InterPro" id="IPR006074">
    <property type="entry name" value="GTP1-OBG_CS"/>
</dbReference>
<dbReference type="EMBL" id="QEKV01000003">
    <property type="protein sequence ID" value="PVY94903.1"/>
    <property type="molecule type" value="Genomic_DNA"/>
</dbReference>
<dbReference type="InterPro" id="IPR036726">
    <property type="entry name" value="GTP1_OBG_dom_sf"/>
</dbReference>
<dbReference type="NCBIfam" id="TIGR00231">
    <property type="entry name" value="small_GTP"/>
    <property type="match status" value="1"/>
</dbReference>
<dbReference type="GO" id="GO:0000287">
    <property type="term" value="F:magnesium ion binding"/>
    <property type="evidence" value="ECO:0007669"/>
    <property type="project" value="InterPro"/>
</dbReference>
<gene>
    <name evidence="9" type="primary">obg</name>
    <name evidence="13" type="ORF">C7381_103142</name>
</gene>
<dbReference type="RefSeq" id="WP_116479907.1">
    <property type="nucleotide sequence ID" value="NZ_QEKV01000003.1"/>
</dbReference>
<evidence type="ECO:0000256" key="9">
    <source>
        <dbReference type="HAMAP-Rule" id="MF_01454"/>
    </source>
</evidence>
<dbReference type="EC" id="3.6.5.-" evidence="9"/>
<dbReference type="SUPFAM" id="SSF82051">
    <property type="entry name" value="Obg GTP-binding protein N-terminal domain"/>
    <property type="match status" value="1"/>
</dbReference>
<dbReference type="InterPro" id="IPR015349">
    <property type="entry name" value="OCT_dom"/>
</dbReference>
<feature type="binding site" evidence="9">
    <location>
        <begin position="281"/>
        <end position="284"/>
    </location>
    <ligand>
        <name>GTP</name>
        <dbReference type="ChEBI" id="CHEBI:37565"/>
    </ligand>
</feature>
<evidence type="ECO:0000256" key="5">
    <source>
        <dbReference type="ARBA" id="ARBA00022741"/>
    </source>
</evidence>
<feature type="binding site" evidence="9">
    <location>
        <begin position="211"/>
        <end position="214"/>
    </location>
    <ligand>
        <name>GTP</name>
        <dbReference type="ChEBI" id="CHEBI:37565"/>
    </ligand>
</feature>
<dbReference type="NCBIfam" id="TIGR03595">
    <property type="entry name" value="Obg_CgtA_exten"/>
    <property type="match status" value="1"/>
</dbReference>
<dbReference type="PRINTS" id="PR00326">
    <property type="entry name" value="GTP1OBG"/>
</dbReference>
<dbReference type="SUPFAM" id="SSF52540">
    <property type="entry name" value="P-loop containing nucleoside triphosphate hydrolases"/>
    <property type="match status" value="1"/>
</dbReference>
<dbReference type="InterPro" id="IPR006073">
    <property type="entry name" value="GTP-bd"/>
</dbReference>
<feature type="binding site" evidence="9">
    <location>
        <position position="191"/>
    </location>
    <ligand>
        <name>Mg(2+)</name>
        <dbReference type="ChEBI" id="CHEBI:18420"/>
    </ligand>
</feature>
<dbReference type="FunFam" id="2.70.210.12:FF:000001">
    <property type="entry name" value="GTPase Obg"/>
    <property type="match status" value="1"/>
</dbReference>
<dbReference type="PROSITE" id="PS51881">
    <property type="entry name" value="OCT"/>
    <property type="match status" value="1"/>
</dbReference>
<dbReference type="InterPro" id="IPR014100">
    <property type="entry name" value="GTP-bd_Obg/CgtA"/>
</dbReference>
<evidence type="ECO:0000256" key="6">
    <source>
        <dbReference type="ARBA" id="ARBA00022801"/>
    </source>
</evidence>
<dbReference type="InterPro" id="IPR045086">
    <property type="entry name" value="OBG_GTPase"/>
</dbReference>
<name>A0A2U1E4M6_9FIRM</name>
<evidence type="ECO:0000256" key="3">
    <source>
        <dbReference type="ARBA" id="ARBA00022490"/>
    </source>
</evidence>
<evidence type="ECO:0000313" key="14">
    <source>
        <dbReference type="Proteomes" id="UP000245793"/>
    </source>
</evidence>
<sequence>MFDIVTLELKAGNGGDGHIGWRREKYEPKGGPHGGDGGRGGSIYLVGSSNLNSLIDYRYKTKFKATNGQNGMNNLKTGKDGEDLFLYVPLGTIVRQVGNEGILYDFKEDGEKFLVVEGGRGGRGNWHFRTSTRQAPTFMEPGRKGEEASIRLELKLIADVGLVGFPNVGKSSLLSIMSAAKPKIANYHFTTLEPNLGVCMIEEGKSFVIADIPGIIEGASEGAGLGFKFLKHIERVKLLVHVLDVSGSEGRDPLEDYLKLRHEMESFSKEIGKKEEIIVLNKSDIIDEETLNERRKEIEEKTGRKTFVVSAATRMGVKELEYKIYDINKNIPDVVLDEKRTHLIQNENPTKVWVEDGVFHVSGDKVEYYFRSTDFSEPDSVRRFDLFLEREGINEELQNLGIEDGDTVDILGYEFSHME</sequence>
<evidence type="ECO:0000256" key="1">
    <source>
        <dbReference type="ARBA" id="ARBA00001946"/>
    </source>
</evidence>
<dbReference type="PROSITE" id="PS51883">
    <property type="entry name" value="OBG"/>
    <property type="match status" value="1"/>
</dbReference>
<reference evidence="13 14" key="1">
    <citation type="submission" date="2018-04" db="EMBL/GenBank/DDBJ databases">
        <title>Genomic Encyclopedia of Type Strains, Phase IV (KMG-IV): sequencing the most valuable type-strain genomes for metagenomic binning, comparative biology and taxonomic classification.</title>
        <authorList>
            <person name="Goeker M."/>
        </authorList>
    </citation>
    <scope>NUCLEOTIDE SEQUENCE [LARGE SCALE GENOMIC DNA]</scope>
    <source>
        <strain evidence="13 14">DSM 20705</strain>
    </source>
</reference>
<evidence type="ECO:0000259" key="12">
    <source>
        <dbReference type="PROSITE" id="PS51883"/>
    </source>
</evidence>
<comment type="subcellular location">
    <subcellularLocation>
        <location evidence="9">Cytoplasm</location>
    </subcellularLocation>
</comment>
<dbReference type="GO" id="GO:0005525">
    <property type="term" value="F:GTP binding"/>
    <property type="evidence" value="ECO:0007669"/>
    <property type="project" value="UniProtKB-UniRule"/>
</dbReference>
<dbReference type="InterPro" id="IPR005225">
    <property type="entry name" value="Small_GTP-bd"/>
</dbReference>
<feature type="binding site" evidence="9">
    <location>
        <begin position="164"/>
        <end position="171"/>
    </location>
    <ligand>
        <name>GTP</name>
        <dbReference type="ChEBI" id="CHEBI:37565"/>
    </ligand>
</feature>
<dbReference type="NCBIfam" id="NF008955">
    <property type="entry name" value="PRK12297.1"/>
    <property type="match status" value="1"/>
</dbReference>
<comment type="caution">
    <text evidence="13">The sequence shown here is derived from an EMBL/GenBank/DDBJ whole genome shotgun (WGS) entry which is preliminary data.</text>
</comment>
<dbReference type="GO" id="GO:0042254">
    <property type="term" value="P:ribosome biogenesis"/>
    <property type="evidence" value="ECO:0007669"/>
    <property type="project" value="UniProtKB-UniRule"/>
</dbReference>
<evidence type="ECO:0000259" key="11">
    <source>
        <dbReference type="PROSITE" id="PS51881"/>
    </source>
</evidence>
<dbReference type="CDD" id="cd01898">
    <property type="entry name" value="Obg"/>
    <property type="match status" value="1"/>
</dbReference>
<dbReference type="InterPro" id="IPR031167">
    <property type="entry name" value="G_OBG"/>
</dbReference>
<accession>A0A2U1E4M6</accession>
<keyword evidence="7 9" id="KW-0460">Magnesium</keyword>
<dbReference type="PROSITE" id="PS00905">
    <property type="entry name" value="GTP1_OBG"/>
    <property type="match status" value="1"/>
</dbReference>
<comment type="function">
    <text evidence="9">An essential GTPase which binds GTP, GDP and possibly (p)ppGpp with moderate affinity, with high nucleotide exchange rates and a fairly low GTP hydrolysis rate. Plays a role in control of the cell cycle, stress response, ribosome biogenesis and in those bacteria that undergo differentiation, in morphogenesis control.</text>
</comment>
<dbReference type="Pfam" id="PF09269">
    <property type="entry name" value="DUF1967"/>
    <property type="match status" value="1"/>
</dbReference>
<evidence type="ECO:0000256" key="4">
    <source>
        <dbReference type="ARBA" id="ARBA00022723"/>
    </source>
</evidence>
<keyword evidence="14" id="KW-1185">Reference proteome</keyword>
<comment type="cofactor">
    <cofactor evidence="1 9">
        <name>Mg(2+)</name>
        <dbReference type="ChEBI" id="CHEBI:18420"/>
    </cofactor>
</comment>
<keyword evidence="3 9" id="KW-0963">Cytoplasm</keyword>